<dbReference type="PANTHER" id="PTHR30093">
    <property type="entry name" value="GENERAL SECRETION PATHWAY PROTEIN G"/>
    <property type="match status" value="1"/>
</dbReference>
<name>A0A1R1MMJ6_9BACT</name>
<organism evidence="3 4">
    <name type="scientific">Desulfurobacterium indicum</name>
    <dbReference type="NCBI Taxonomy" id="1914305"/>
    <lineage>
        <taxon>Bacteria</taxon>
        <taxon>Pseudomonadati</taxon>
        <taxon>Aquificota</taxon>
        <taxon>Aquificia</taxon>
        <taxon>Desulfurobacteriales</taxon>
        <taxon>Desulfurobacteriaceae</taxon>
        <taxon>Desulfurobacterium</taxon>
    </lineage>
</organism>
<dbReference type="OrthoDB" id="9856527at2"/>
<reference evidence="3 4" key="1">
    <citation type="submission" date="2016-10" db="EMBL/GenBank/DDBJ databases">
        <title>Genome sequence of a sulfur-reducing bacterium Desulfurobacterium indicum K6013.</title>
        <authorList>
            <person name="Cao J."/>
            <person name="Shao Z."/>
            <person name="Alain K."/>
            <person name="Jebbar M."/>
        </authorList>
    </citation>
    <scope>NUCLEOTIDE SEQUENCE [LARGE SCALE GENOMIC DNA]</scope>
    <source>
        <strain evidence="3 4">K6013</strain>
    </source>
</reference>
<evidence type="ECO:0008006" key="5">
    <source>
        <dbReference type="Google" id="ProtNLM"/>
    </source>
</evidence>
<dbReference type="InterPro" id="IPR012902">
    <property type="entry name" value="N_methyl_site"/>
</dbReference>
<evidence type="ECO:0000256" key="1">
    <source>
        <dbReference type="ARBA" id="ARBA00005233"/>
    </source>
</evidence>
<dbReference type="NCBIfam" id="TIGR02532">
    <property type="entry name" value="IV_pilin_GFxxxE"/>
    <property type="match status" value="1"/>
</dbReference>
<proteinExistence type="inferred from homology"/>
<sequence>MRKAFTLIELLIVVAIIAILAAVAIPQYTNYVRKAAAANVQATLSSCLTAAMAQFADNGTTTYTCPVKDDNNTNATITLDSSGNLSSIDPTTFTVKGHAVSCTADTTTNTITCTPQ</sequence>
<evidence type="ECO:0000313" key="4">
    <source>
        <dbReference type="Proteomes" id="UP000187408"/>
    </source>
</evidence>
<dbReference type="AlphaFoldDB" id="A0A1R1MMJ6"/>
<accession>A0A1R1MMJ6</accession>
<dbReference type="EMBL" id="MOEN01000004">
    <property type="protein sequence ID" value="OMH41048.1"/>
    <property type="molecule type" value="Genomic_DNA"/>
</dbReference>
<dbReference type="Proteomes" id="UP000187408">
    <property type="component" value="Unassembled WGS sequence"/>
</dbReference>
<dbReference type="PANTHER" id="PTHR30093:SF34">
    <property type="entry name" value="PREPILIN PEPTIDASE-DEPENDENT PROTEIN D"/>
    <property type="match status" value="1"/>
</dbReference>
<keyword evidence="2" id="KW-0488">Methylation</keyword>
<keyword evidence="4" id="KW-1185">Reference proteome</keyword>
<gene>
    <name evidence="3" type="ORF">BLW93_01635</name>
</gene>
<comment type="similarity">
    <text evidence="1">Belongs to the N-Me-Phe pilin family.</text>
</comment>
<protein>
    <recommendedName>
        <fullName evidence="5">Prepilin-type N-terminal cleavage/methylation domain-containing protein</fullName>
    </recommendedName>
</protein>
<comment type="caution">
    <text evidence="3">The sequence shown here is derived from an EMBL/GenBank/DDBJ whole genome shotgun (WGS) entry which is preliminary data.</text>
</comment>
<dbReference type="RefSeq" id="WP_078058054.1">
    <property type="nucleotide sequence ID" value="NZ_MOEN01000004.1"/>
</dbReference>
<evidence type="ECO:0000256" key="2">
    <source>
        <dbReference type="ARBA" id="ARBA00022481"/>
    </source>
</evidence>
<dbReference type="SUPFAM" id="SSF54523">
    <property type="entry name" value="Pili subunits"/>
    <property type="match status" value="1"/>
</dbReference>
<dbReference type="InterPro" id="IPR045584">
    <property type="entry name" value="Pilin-like"/>
</dbReference>
<dbReference type="STRING" id="1914305.BLW93_01635"/>
<evidence type="ECO:0000313" key="3">
    <source>
        <dbReference type="EMBL" id="OMH41048.1"/>
    </source>
</evidence>
<dbReference type="Gene3D" id="3.30.700.10">
    <property type="entry name" value="Glycoprotein, Type 4 Pilin"/>
    <property type="match status" value="1"/>
</dbReference>
<dbReference type="Pfam" id="PF07963">
    <property type="entry name" value="N_methyl"/>
    <property type="match status" value="1"/>
</dbReference>